<evidence type="ECO:0000313" key="4">
    <source>
        <dbReference type="Proteomes" id="UP000682733"/>
    </source>
</evidence>
<dbReference type="Gene3D" id="1.10.340.70">
    <property type="match status" value="1"/>
</dbReference>
<dbReference type="Proteomes" id="UP000677228">
    <property type="component" value="Unassembled WGS sequence"/>
</dbReference>
<dbReference type="EMBL" id="CAJOBA010051453">
    <property type="protein sequence ID" value="CAF4244932.1"/>
    <property type="molecule type" value="Genomic_DNA"/>
</dbReference>
<dbReference type="SUPFAM" id="SSF53098">
    <property type="entry name" value="Ribonuclease H-like"/>
    <property type="match status" value="1"/>
</dbReference>
<feature type="domain" description="Integrase catalytic" evidence="1">
    <location>
        <begin position="202"/>
        <end position="287"/>
    </location>
</feature>
<evidence type="ECO:0000313" key="3">
    <source>
        <dbReference type="EMBL" id="CAF4244932.1"/>
    </source>
</evidence>
<dbReference type="PANTHER" id="PTHR37984:SF5">
    <property type="entry name" value="PROTEIN NYNRIN-LIKE"/>
    <property type="match status" value="1"/>
</dbReference>
<reference evidence="3" key="1">
    <citation type="submission" date="2021-02" db="EMBL/GenBank/DDBJ databases">
        <authorList>
            <person name="Nowell W R."/>
        </authorList>
    </citation>
    <scope>NUCLEOTIDE SEQUENCE</scope>
</reference>
<dbReference type="GO" id="GO:0003676">
    <property type="term" value="F:nucleic acid binding"/>
    <property type="evidence" value="ECO:0007669"/>
    <property type="project" value="InterPro"/>
</dbReference>
<dbReference type="PROSITE" id="PS50994">
    <property type="entry name" value="INTEGRASE"/>
    <property type="match status" value="1"/>
</dbReference>
<dbReference type="Proteomes" id="UP000682733">
    <property type="component" value="Unassembled WGS sequence"/>
</dbReference>
<evidence type="ECO:0000313" key="2">
    <source>
        <dbReference type="EMBL" id="CAF1450067.1"/>
    </source>
</evidence>
<dbReference type="AlphaFoldDB" id="A0A8S2SUV0"/>
<dbReference type="Pfam" id="PF00665">
    <property type="entry name" value="rve"/>
    <property type="match status" value="1"/>
</dbReference>
<dbReference type="InterPro" id="IPR001584">
    <property type="entry name" value="Integrase_cat-core"/>
</dbReference>
<accession>A0A8S2SUV0</accession>
<evidence type="ECO:0000259" key="1">
    <source>
        <dbReference type="PROSITE" id="PS50994"/>
    </source>
</evidence>
<dbReference type="FunFam" id="1.10.340.70:FF:000001">
    <property type="entry name" value="Retrovirus-related Pol polyprotein from transposon gypsy-like Protein"/>
    <property type="match status" value="1"/>
</dbReference>
<dbReference type="InterPro" id="IPR036397">
    <property type="entry name" value="RNaseH_sf"/>
</dbReference>
<dbReference type="InterPro" id="IPR041588">
    <property type="entry name" value="Integrase_H2C2"/>
</dbReference>
<dbReference type="PANTHER" id="PTHR37984">
    <property type="entry name" value="PROTEIN CBG26694"/>
    <property type="match status" value="1"/>
</dbReference>
<protein>
    <recommendedName>
        <fullName evidence="1">Integrase catalytic domain-containing protein</fullName>
    </recommendedName>
</protein>
<comment type="caution">
    <text evidence="3">The sequence shown here is derived from an EMBL/GenBank/DDBJ whole genome shotgun (WGS) entry which is preliminary data.</text>
</comment>
<dbReference type="GO" id="GO:0015074">
    <property type="term" value="P:DNA integration"/>
    <property type="evidence" value="ECO:0007669"/>
    <property type="project" value="InterPro"/>
</dbReference>
<dbReference type="Pfam" id="PF17921">
    <property type="entry name" value="Integrase_H2C2"/>
    <property type="match status" value="1"/>
</dbReference>
<feature type="non-terminal residue" evidence="3">
    <location>
        <position position="1"/>
    </location>
</feature>
<dbReference type="InterPro" id="IPR012337">
    <property type="entry name" value="RNaseH-like_sf"/>
</dbReference>
<name>A0A8S2SUV0_9BILA</name>
<dbReference type="Gene3D" id="3.30.420.10">
    <property type="entry name" value="Ribonuclease H-like superfamily/Ribonuclease H"/>
    <property type="match status" value="1"/>
</dbReference>
<gene>
    <name evidence="2" type="ORF">OVA965_LOCUS34793</name>
    <name evidence="3" type="ORF">TMI583_LOCUS35735</name>
</gene>
<sequence length="287" mass="32797">MCEGLNPVEAHNDEQTEIMESDIDSSNSSAQIQTSTSVQPYHQHQSVQTNNRIALSCGDILGLFVNVTIMMNNEKRFNFDDTVNLTNEDHYNLTGLNWKRKKQSPRGYLIAQQQMRTEEEEKLGGFKILVIPKSKRTELLQLAHDRPISGHLGRRKTLHRLSIRFHWGGMRREVAHYVRSCDLCQRLKAANEKKAGLMQSHVVQSPWHTIGVDLTGPLPKTPRGNAYILVVVDYFTKWVEFFPLDTIKSRNIAQLLHDEVICRHGIPVKIVSDNGAQFVADVFRETL</sequence>
<proteinExistence type="predicted"/>
<dbReference type="EMBL" id="CAJNOK010029616">
    <property type="protein sequence ID" value="CAF1450067.1"/>
    <property type="molecule type" value="Genomic_DNA"/>
</dbReference>
<dbReference type="InterPro" id="IPR050951">
    <property type="entry name" value="Retrovirus_Pol_polyprotein"/>
</dbReference>
<organism evidence="3 4">
    <name type="scientific">Didymodactylos carnosus</name>
    <dbReference type="NCBI Taxonomy" id="1234261"/>
    <lineage>
        <taxon>Eukaryota</taxon>
        <taxon>Metazoa</taxon>
        <taxon>Spiralia</taxon>
        <taxon>Gnathifera</taxon>
        <taxon>Rotifera</taxon>
        <taxon>Eurotatoria</taxon>
        <taxon>Bdelloidea</taxon>
        <taxon>Philodinida</taxon>
        <taxon>Philodinidae</taxon>
        <taxon>Didymodactylos</taxon>
    </lineage>
</organism>